<comment type="caution">
    <text evidence="5">The sequence shown here is derived from an EMBL/GenBank/DDBJ whole genome shotgun (WGS) entry which is preliminary data.</text>
</comment>
<reference evidence="5 6" key="1">
    <citation type="submission" date="2019-07" db="EMBL/GenBank/DDBJ databases">
        <title>Whole genome shotgun sequence of Oceanobacillus sojae NBRC 105379.</title>
        <authorList>
            <person name="Hosoyama A."/>
            <person name="Uohara A."/>
            <person name="Ohji S."/>
            <person name="Ichikawa N."/>
        </authorList>
    </citation>
    <scope>NUCLEOTIDE SEQUENCE [LARGE SCALE GENOMIC DNA]</scope>
    <source>
        <strain evidence="5 6">NBRC 105379</strain>
    </source>
</reference>
<sequence length="534" mass="59193">MEFSSLIFILLSLAVLVFAIIFVPIVLFIYIYWKDRKQKQHAILRNFPLLGKIRYVLEKAGPELRQYLFDADTSGKPFSRDDYRDIIMPAKYHKNMIGFGSRRDFEKADFYVKNAVFPKQQEELDVDNTKQIDSKIYAVQEDNLLSRKEKLENKQIQPWLLNDKHAVVIGPHCREPFRVKGLIGMSAMSYGALGENAISALSKGIGMAGGSWMNTGEGGLSDYHLAGNTDIIAQIGPGLFGVRTRAGDFSWDLLKEKSEITQVKAFELKLAQGAKTRGGHVDAEKVTEKIAAIRNVAPYQEINSPNRFHEFDDVPSMFSFIEQIRNHTGLPVGIKLVIGSPDALEDIASYMRESGTGPDFITVDGSEGGTGATFQELADRVGLPIKSAVIIADQTLKKYGIRDRVKLIASGKLFTADRIAVILGMGADLVQIARAFMITVGCIMAQICHTNRCPVGVATTDPKLQKALVVDEKAYRALNYLVTLRESLFRISAAAGVTSPILIQSSHIQYKDDYQRVCSLDDLIAKDFPVSVSS</sequence>
<dbReference type="Proteomes" id="UP000321558">
    <property type="component" value="Unassembled WGS sequence"/>
</dbReference>
<dbReference type="PIRSF" id="PIRSF500060">
    <property type="entry name" value="UCP500060"/>
    <property type="match status" value="1"/>
</dbReference>
<dbReference type="GO" id="GO:0006537">
    <property type="term" value="P:glutamate biosynthetic process"/>
    <property type="evidence" value="ECO:0007669"/>
    <property type="project" value="InterPro"/>
</dbReference>
<evidence type="ECO:0000313" key="6">
    <source>
        <dbReference type="Proteomes" id="UP000321558"/>
    </source>
</evidence>
<keyword evidence="3" id="KW-1133">Transmembrane helix</keyword>
<dbReference type="PANTHER" id="PTHR43819:SF1">
    <property type="entry name" value="ARCHAEAL-TYPE GLUTAMATE SYNTHASE [NADPH]"/>
    <property type="match status" value="1"/>
</dbReference>
<evidence type="ECO:0000259" key="4">
    <source>
        <dbReference type="Pfam" id="PF01645"/>
    </source>
</evidence>
<name>A0A511ZLT6_9BACI</name>
<keyword evidence="3" id="KW-0812">Transmembrane</keyword>
<accession>A0A511ZLT6</accession>
<dbReference type="InterPro" id="IPR027283">
    <property type="entry name" value="YerD"/>
</dbReference>
<dbReference type="AlphaFoldDB" id="A0A511ZLT6"/>
<dbReference type="InterPro" id="IPR024188">
    <property type="entry name" value="GltB"/>
</dbReference>
<evidence type="ECO:0000256" key="2">
    <source>
        <dbReference type="PIRNR" id="PIRNR006429"/>
    </source>
</evidence>
<organism evidence="5 6">
    <name type="scientific">Oceanobacillus sojae</name>
    <dbReference type="NCBI Taxonomy" id="582851"/>
    <lineage>
        <taxon>Bacteria</taxon>
        <taxon>Bacillati</taxon>
        <taxon>Bacillota</taxon>
        <taxon>Bacilli</taxon>
        <taxon>Bacillales</taxon>
        <taxon>Bacillaceae</taxon>
        <taxon>Oceanobacillus</taxon>
    </lineage>
</organism>
<dbReference type="OrthoDB" id="9758182at2"/>
<dbReference type="STRING" id="582851.GCA_900162665_01929"/>
<dbReference type="InterPro" id="IPR002932">
    <property type="entry name" value="Glu_synthdom"/>
</dbReference>
<feature type="transmembrane region" description="Helical" evidence="3">
    <location>
        <begin position="6"/>
        <end position="33"/>
    </location>
</feature>
<dbReference type="Pfam" id="PF01645">
    <property type="entry name" value="Glu_synthase"/>
    <property type="match status" value="1"/>
</dbReference>
<proteinExistence type="inferred from homology"/>
<dbReference type="PIRSF" id="PIRSF006429">
    <property type="entry name" value="GOGAT_lg_2"/>
    <property type="match status" value="1"/>
</dbReference>
<keyword evidence="6" id="KW-1185">Reference proteome</keyword>
<evidence type="ECO:0000313" key="5">
    <source>
        <dbReference type="EMBL" id="GEN88407.1"/>
    </source>
</evidence>
<dbReference type="InterPro" id="IPR013785">
    <property type="entry name" value="Aldolase_TIM"/>
</dbReference>
<dbReference type="CDD" id="cd02808">
    <property type="entry name" value="GltS_FMN"/>
    <property type="match status" value="1"/>
</dbReference>
<dbReference type="SUPFAM" id="SSF51395">
    <property type="entry name" value="FMN-linked oxidoreductases"/>
    <property type="match status" value="1"/>
</dbReference>
<protein>
    <submittedName>
        <fullName evidence="5">Glutamate synthase large subunit-like protein YerD</fullName>
    </submittedName>
</protein>
<comment type="similarity">
    <text evidence="1 2">Belongs to the glutamate synthase family.</text>
</comment>
<dbReference type="RefSeq" id="WP_147211364.1">
    <property type="nucleotide sequence ID" value="NZ_BJYM01000013.1"/>
</dbReference>
<dbReference type="Gene3D" id="3.20.20.70">
    <property type="entry name" value="Aldolase class I"/>
    <property type="match status" value="1"/>
</dbReference>
<keyword evidence="3" id="KW-0472">Membrane</keyword>
<gene>
    <name evidence="5" type="primary">yerD</name>
    <name evidence="5" type="ORF">OSO01_31460</name>
</gene>
<evidence type="ECO:0000256" key="1">
    <source>
        <dbReference type="ARBA" id="ARBA00009716"/>
    </source>
</evidence>
<feature type="domain" description="Glutamate synthase" evidence="4">
    <location>
        <begin position="123"/>
        <end position="497"/>
    </location>
</feature>
<dbReference type="GO" id="GO:0015930">
    <property type="term" value="F:glutamate synthase activity"/>
    <property type="evidence" value="ECO:0007669"/>
    <property type="project" value="InterPro"/>
</dbReference>
<dbReference type="EMBL" id="BJYM01000013">
    <property type="protein sequence ID" value="GEN88407.1"/>
    <property type="molecule type" value="Genomic_DNA"/>
</dbReference>
<evidence type="ECO:0000256" key="3">
    <source>
        <dbReference type="SAM" id="Phobius"/>
    </source>
</evidence>
<dbReference type="PANTHER" id="PTHR43819">
    <property type="entry name" value="ARCHAEAL-TYPE GLUTAMATE SYNTHASE [NADPH]"/>
    <property type="match status" value="1"/>
</dbReference>